<reference evidence="5" key="1">
    <citation type="submission" date="2020-09" db="EMBL/GenBank/DDBJ databases">
        <title>A novel bacterium of genus Paenibacillus, isolated from South China Sea.</title>
        <authorList>
            <person name="Huang H."/>
            <person name="Mo K."/>
            <person name="Hu Y."/>
        </authorList>
    </citation>
    <scope>NUCLEOTIDE SEQUENCE</scope>
    <source>
        <strain evidence="5">IB182363</strain>
    </source>
</reference>
<gene>
    <name evidence="5" type="ORF">IDH45_18230</name>
</gene>
<dbReference type="SUPFAM" id="SSF51445">
    <property type="entry name" value="(Trans)glycosidases"/>
    <property type="match status" value="1"/>
</dbReference>
<evidence type="ECO:0000259" key="3">
    <source>
        <dbReference type="Pfam" id="PF00728"/>
    </source>
</evidence>
<name>A0A927CCW6_9BACL</name>
<dbReference type="InterPro" id="IPR017853">
    <property type="entry name" value="GH"/>
</dbReference>
<dbReference type="Pfam" id="PF00728">
    <property type="entry name" value="Glyco_hydro_20"/>
    <property type="match status" value="1"/>
</dbReference>
<sequence>MQLYFHGDIADLQQGIDILAGELGFRSGADGLSVHVKRHEGPELIVHKDQDGITISYTRKIHFFRAAGLLVEALQDGREMFTIRERPQFSMNGPMFDVSQGNSVMKTETVKRFIRMMAVMGLDMFMLYAEDSYDVKEQPYFGYMRGRYSQDEIRELDDYADMFGIEMIPCIQTLSHLKDVLKWNTFADIRDDEETMLVGEPKTYEFIEQMIKAAAAPVRTKRIHIGMDEAWKLGQGHYLAKNGYRSKFEIMNEHLYRVLEITRRLGLEPMMWSDMYFRAGSKTGAYYDKECVIPQSTIDAMPKDVQFVYWDYYHYDEEFYVDWIRRHKSFGSTPVFAGGIWNWRGFVLNYGATMKSTNAALNACKKEGITEIIATLWGDDGTECDWFSAILGLQLFAEHGYADELSEEKLRKRFAFCTGGQYDDFMDIRWVDEAPGIGKDNLETANPSRVMLWQQPMMGLFDANLNGREFDSYYAGLEKKFAAIKERSGEYRPIFDILQKLCAVLSVKAELGVNLTKAYLAGDKMKLNDYANVVLPDLIGKVRELQASHRDRWFEVNKAFGWEVLDFRYGGLILALETSAKRIADYVSGKVAKLEELEETRLLFQGVEGLLDCYWYQFIPTASRLAQP</sequence>
<keyword evidence="6" id="KW-1185">Reference proteome</keyword>
<feature type="domain" description="Glycoside hydrolase family 20 catalytic" evidence="3">
    <location>
        <begin position="143"/>
        <end position="279"/>
    </location>
</feature>
<protein>
    <submittedName>
        <fullName evidence="5">Beta-N-acetylhexosaminidase</fullName>
    </submittedName>
</protein>
<comment type="similarity">
    <text evidence="1">Belongs to the glycosyl hydrolase 20 family.</text>
</comment>
<evidence type="ECO:0000313" key="5">
    <source>
        <dbReference type="EMBL" id="MBD2863931.1"/>
    </source>
</evidence>
<dbReference type="Gene3D" id="3.20.20.80">
    <property type="entry name" value="Glycosidases"/>
    <property type="match status" value="1"/>
</dbReference>
<dbReference type="RefSeq" id="WP_190929559.1">
    <property type="nucleotide sequence ID" value="NZ_JACXJA010000024.1"/>
</dbReference>
<dbReference type="InterPro" id="IPR041063">
    <property type="entry name" value="Glyco_H_20C_C"/>
</dbReference>
<dbReference type="PANTHER" id="PTHR21040:SF8">
    <property type="entry name" value="BCDNA.GH04120"/>
    <property type="match status" value="1"/>
</dbReference>
<evidence type="ECO:0000256" key="1">
    <source>
        <dbReference type="ARBA" id="ARBA00006285"/>
    </source>
</evidence>
<evidence type="ECO:0000259" key="4">
    <source>
        <dbReference type="Pfam" id="PF18088"/>
    </source>
</evidence>
<dbReference type="Gene3D" id="1.20.120.670">
    <property type="entry name" value="N-acetyl-b-d-glucoasminidase"/>
    <property type="match status" value="1"/>
</dbReference>
<dbReference type="InterPro" id="IPR038901">
    <property type="entry name" value="HEXDC-like"/>
</dbReference>
<keyword evidence="2" id="KW-0378">Hydrolase</keyword>
<dbReference type="GO" id="GO:0004563">
    <property type="term" value="F:beta-N-acetylhexosaminidase activity"/>
    <property type="evidence" value="ECO:0007669"/>
    <property type="project" value="UniProtKB-ARBA"/>
</dbReference>
<comment type="caution">
    <text evidence="5">The sequence shown here is derived from an EMBL/GenBank/DDBJ whole genome shotgun (WGS) entry which is preliminary data.</text>
</comment>
<organism evidence="5 6">
    <name type="scientific">Paenibacillus oceani</name>
    <dbReference type="NCBI Taxonomy" id="2772510"/>
    <lineage>
        <taxon>Bacteria</taxon>
        <taxon>Bacillati</taxon>
        <taxon>Bacillota</taxon>
        <taxon>Bacilli</taxon>
        <taxon>Bacillales</taxon>
        <taxon>Paenibacillaceae</taxon>
        <taxon>Paenibacillus</taxon>
    </lineage>
</organism>
<feature type="domain" description="Glycoside Hydrolase 20C C-terminal" evidence="4">
    <location>
        <begin position="423"/>
        <end position="608"/>
    </location>
</feature>
<dbReference type="CDD" id="cd06565">
    <property type="entry name" value="GH20_GcnA-like"/>
    <property type="match status" value="1"/>
</dbReference>
<dbReference type="GO" id="GO:0005975">
    <property type="term" value="P:carbohydrate metabolic process"/>
    <property type="evidence" value="ECO:0007669"/>
    <property type="project" value="InterPro"/>
</dbReference>
<dbReference type="Pfam" id="PF18088">
    <property type="entry name" value="Glyco_H_20C_C"/>
    <property type="match status" value="1"/>
</dbReference>
<dbReference type="AlphaFoldDB" id="A0A927CCW6"/>
<dbReference type="PANTHER" id="PTHR21040">
    <property type="entry name" value="BCDNA.GH04120"/>
    <property type="match status" value="1"/>
</dbReference>
<accession>A0A927CCW6</accession>
<dbReference type="EMBL" id="JACXJA010000024">
    <property type="protein sequence ID" value="MBD2863931.1"/>
    <property type="molecule type" value="Genomic_DNA"/>
</dbReference>
<evidence type="ECO:0000313" key="6">
    <source>
        <dbReference type="Proteomes" id="UP000639396"/>
    </source>
</evidence>
<dbReference type="InterPro" id="IPR015883">
    <property type="entry name" value="Glyco_hydro_20_cat"/>
</dbReference>
<proteinExistence type="inferred from homology"/>
<evidence type="ECO:0000256" key="2">
    <source>
        <dbReference type="ARBA" id="ARBA00022801"/>
    </source>
</evidence>
<dbReference type="Proteomes" id="UP000639396">
    <property type="component" value="Unassembled WGS sequence"/>
</dbReference>